<proteinExistence type="predicted"/>
<gene>
    <name evidence="2" type="ORF">FGG08_000491</name>
</gene>
<keyword evidence="3" id="KW-1185">Reference proteome</keyword>
<evidence type="ECO:0000256" key="1">
    <source>
        <dbReference type="SAM" id="MobiDB-lite"/>
    </source>
</evidence>
<name>A0A9P8L607_9PEZI</name>
<feature type="compositionally biased region" description="Basic residues" evidence="1">
    <location>
        <begin position="98"/>
        <end position="108"/>
    </location>
</feature>
<comment type="caution">
    <text evidence="2">The sequence shown here is derived from an EMBL/GenBank/DDBJ whole genome shotgun (WGS) entry which is preliminary data.</text>
</comment>
<dbReference type="EMBL" id="JAGHQL010000005">
    <property type="protein sequence ID" value="KAH0545490.1"/>
    <property type="molecule type" value="Genomic_DNA"/>
</dbReference>
<feature type="compositionally biased region" description="Basic residues" evidence="1">
    <location>
        <begin position="76"/>
        <end position="88"/>
    </location>
</feature>
<dbReference type="OrthoDB" id="3438911at2759"/>
<accession>A0A9P8L607</accession>
<dbReference type="Proteomes" id="UP000698800">
    <property type="component" value="Unassembled WGS sequence"/>
</dbReference>
<protein>
    <submittedName>
        <fullName evidence="2">Uncharacterized protein</fullName>
    </submittedName>
</protein>
<organism evidence="2 3">
    <name type="scientific">Glutinoglossum americanum</name>
    <dbReference type="NCBI Taxonomy" id="1670608"/>
    <lineage>
        <taxon>Eukaryota</taxon>
        <taxon>Fungi</taxon>
        <taxon>Dikarya</taxon>
        <taxon>Ascomycota</taxon>
        <taxon>Pezizomycotina</taxon>
        <taxon>Geoglossomycetes</taxon>
        <taxon>Geoglossales</taxon>
        <taxon>Geoglossaceae</taxon>
        <taxon>Glutinoglossum</taxon>
    </lineage>
</organism>
<sequence length="108" mass="12827">MSPLQFPSYEWKTIEYSNAKKRLAAQVTILRKEKKDQESILKRQKRRPGKREVIKGHFMLSAAEIRDNVWEVTTYGRRKGRPCGRRQPNKQPESASDKKHHQKARKRL</sequence>
<evidence type="ECO:0000313" key="2">
    <source>
        <dbReference type="EMBL" id="KAH0545490.1"/>
    </source>
</evidence>
<reference evidence="2" key="1">
    <citation type="submission" date="2021-03" db="EMBL/GenBank/DDBJ databases">
        <title>Comparative genomics and phylogenomic investigation of the class Geoglossomycetes provide insights into ecological specialization and systematics.</title>
        <authorList>
            <person name="Melie T."/>
            <person name="Pirro S."/>
            <person name="Miller A.N."/>
            <person name="Quandt A."/>
        </authorList>
    </citation>
    <scope>NUCLEOTIDE SEQUENCE</scope>
    <source>
        <strain evidence="2">GBOQ0MN5Z8</strain>
    </source>
</reference>
<dbReference type="AlphaFoldDB" id="A0A9P8L607"/>
<evidence type="ECO:0000313" key="3">
    <source>
        <dbReference type="Proteomes" id="UP000698800"/>
    </source>
</evidence>
<feature type="region of interest" description="Disordered" evidence="1">
    <location>
        <begin position="74"/>
        <end position="108"/>
    </location>
</feature>